<organism evidence="1 2">
    <name type="scientific">Nocardia farcinica (strain IFM 10152)</name>
    <dbReference type="NCBI Taxonomy" id="247156"/>
    <lineage>
        <taxon>Bacteria</taxon>
        <taxon>Bacillati</taxon>
        <taxon>Actinomycetota</taxon>
        <taxon>Actinomycetes</taxon>
        <taxon>Mycobacteriales</taxon>
        <taxon>Nocardiaceae</taxon>
        <taxon>Nocardia</taxon>
    </lineage>
</organism>
<proteinExistence type="predicted"/>
<evidence type="ECO:0000313" key="1">
    <source>
        <dbReference type="EMBL" id="BAD58821.1"/>
    </source>
</evidence>
<dbReference type="AlphaFoldDB" id="Q5YSM0"/>
<evidence type="ECO:0000313" key="2">
    <source>
        <dbReference type="Proteomes" id="UP000006820"/>
    </source>
</evidence>
<reference evidence="1 2" key="1">
    <citation type="journal article" date="2004" name="Proc. Natl. Acad. Sci. U.S.A.">
        <title>The complete genomic sequence of Nocardia farcinica IFM 10152.</title>
        <authorList>
            <person name="Ishikawa J."/>
            <person name="Yamashita A."/>
            <person name="Mikami Y."/>
            <person name="Hoshino Y."/>
            <person name="Kurita H."/>
            <person name="Hotta K."/>
            <person name="Shiba T."/>
            <person name="Hattori M."/>
        </authorList>
    </citation>
    <scope>NUCLEOTIDE SEQUENCE [LARGE SCALE GENOMIC DNA]</scope>
    <source>
        <strain evidence="1 2">IFM 10152</strain>
    </source>
</reference>
<sequence length="81" mass="9226">MTPVWPLDHPVCDSQIHEFGPFAPAPQAEYWANWHGCAVKFACRDCLTAVEEAFGKRAPITCTQCGRDFNRLADYLTWRPL</sequence>
<dbReference type="EMBL" id="AP006618">
    <property type="protein sequence ID" value="BAD58821.1"/>
    <property type="molecule type" value="Genomic_DNA"/>
</dbReference>
<accession>Q5YSM0</accession>
<dbReference type="STRING" id="247156.NFA_39730"/>
<gene>
    <name evidence="1" type="ordered locus">NFA_39730</name>
</gene>
<dbReference type="HOGENOM" id="CLU_2570384_0_0_11"/>
<name>Q5YSM0_NOCFA</name>
<dbReference type="GeneID" id="61136806"/>
<dbReference type="KEGG" id="nfa:NFA_39730"/>
<dbReference type="Proteomes" id="UP000006820">
    <property type="component" value="Chromosome"/>
</dbReference>
<dbReference type="RefSeq" id="WP_011210506.1">
    <property type="nucleotide sequence ID" value="NC_006361.1"/>
</dbReference>
<protein>
    <submittedName>
        <fullName evidence="1">Uncharacterized protein</fullName>
    </submittedName>
</protein>
<keyword evidence="2" id="KW-1185">Reference proteome</keyword>